<dbReference type="Proteomes" id="UP000257109">
    <property type="component" value="Unassembled WGS sequence"/>
</dbReference>
<dbReference type="AlphaFoldDB" id="A0A371HNB8"/>
<evidence type="ECO:0000313" key="2">
    <source>
        <dbReference type="Proteomes" id="UP000257109"/>
    </source>
</evidence>
<organism evidence="1 2">
    <name type="scientific">Mucuna pruriens</name>
    <name type="common">Velvet bean</name>
    <name type="synonym">Dolichos pruriens</name>
    <dbReference type="NCBI Taxonomy" id="157652"/>
    <lineage>
        <taxon>Eukaryota</taxon>
        <taxon>Viridiplantae</taxon>
        <taxon>Streptophyta</taxon>
        <taxon>Embryophyta</taxon>
        <taxon>Tracheophyta</taxon>
        <taxon>Spermatophyta</taxon>
        <taxon>Magnoliopsida</taxon>
        <taxon>eudicotyledons</taxon>
        <taxon>Gunneridae</taxon>
        <taxon>Pentapetalae</taxon>
        <taxon>rosids</taxon>
        <taxon>fabids</taxon>
        <taxon>Fabales</taxon>
        <taxon>Fabaceae</taxon>
        <taxon>Papilionoideae</taxon>
        <taxon>50 kb inversion clade</taxon>
        <taxon>NPAAA clade</taxon>
        <taxon>indigoferoid/millettioid clade</taxon>
        <taxon>Phaseoleae</taxon>
        <taxon>Mucuna</taxon>
    </lineage>
</organism>
<sequence>MGVAKRKNCHLLEVVTTILFQIFVPNVNWGEVALIIKSHKQPSTSGLSYLEVEFIIKSEPFPTLDVQVQEVTLEELITEKAHNEAREEYRYYEEQYQKHEKPILVQQQVQLSKLEISILENLIGEVTDDIILFLNLCVLTISFSLQHQIIEAIKTPTLIQEALKDEN</sequence>
<accession>A0A371HNB8</accession>
<comment type="caution">
    <text evidence="1">The sequence shown here is derived from an EMBL/GenBank/DDBJ whole genome shotgun (WGS) entry which is preliminary data.</text>
</comment>
<protein>
    <submittedName>
        <fullName evidence="1">Uncharacterized protein</fullName>
    </submittedName>
</protein>
<keyword evidence="2" id="KW-1185">Reference proteome</keyword>
<name>A0A371HNB8_MUCPR</name>
<proteinExistence type="predicted"/>
<reference evidence="1" key="1">
    <citation type="submission" date="2018-05" db="EMBL/GenBank/DDBJ databases">
        <title>Draft genome of Mucuna pruriens seed.</title>
        <authorList>
            <person name="Nnadi N.E."/>
            <person name="Vos R."/>
            <person name="Hasami M.H."/>
            <person name="Devisetty U.K."/>
            <person name="Aguiy J.C."/>
        </authorList>
    </citation>
    <scope>NUCLEOTIDE SEQUENCE [LARGE SCALE GENOMIC DNA]</scope>
    <source>
        <strain evidence="1">JCA_2017</strain>
    </source>
</reference>
<gene>
    <name evidence="1" type="ORF">CR513_12023</name>
</gene>
<feature type="non-terminal residue" evidence="1">
    <location>
        <position position="1"/>
    </location>
</feature>
<evidence type="ECO:0000313" key="1">
    <source>
        <dbReference type="EMBL" id="RDY04303.1"/>
    </source>
</evidence>
<dbReference type="EMBL" id="QJKJ01002106">
    <property type="protein sequence ID" value="RDY04303.1"/>
    <property type="molecule type" value="Genomic_DNA"/>
</dbReference>